<evidence type="ECO:0000256" key="3">
    <source>
        <dbReference type="ARBA" id="ARBA00022448"/>
    </source>
</evidence>
<dbReference type="EMBL" id="JACCFP010000001">
    <property type="protein sequence ID" value="NYI99927.1"/>
    <property type="molecule type" value="Genomic_DNA"/>
</dbReference>
<feature type="transmembrane region" description="Helical" evidence="8">
    <location>
        <begin position="481"/>
        <end position="504"/>
    </location>
</feature>
<dbReference type="InterPro" id="IPR036259">
    <property type="entry name" value="MFS_trans_sf"/>
</dbReference>
<dbReference type="Proteomes" id="UP000530424">
    <property type="component" value="Unassembled WGS sequence"/>
</dbReference>
<evidence type="ECO:0000256" key="4">
    <source>
        <dbReference type="ARBA" id="ARBA00022475"/>
    </source>
</evidence>
<evidence type="ECO:0000259" key="9">
    <source>
        <dbReference type="PROSITE" id="PS50850"/>
    </source>
</evidence>
<dbReference type="NCBIfam" id="TIGR00711">
    <property type="entry name" value="efflux_EmrB"/>
    <property type="match status" value="1"/>
</dbReference>
<dbReference type="PANTHER" id="PTHR42718">
    <property type="entry name" value="MAJOR FACILITATOR SUPERFAMILY MULTIDRUG TRANSPORTER MFSC"/>
    <property type="match status" value="1"/>
</dbReference>
<evidence type="ECO:0000256" key="7">
    <source>
        <dbReference type="ARBA" id="ARBA00023136"/>
    </source>
</evidence>
<evidence type="ECO:0000313" key="10">
    <source>
        <dbReference type="EMBL" id="NYI99927.1"/>
    </source>
</evidence>
<feature type="transmembrane region" description="Helical" evidence="8">
    <location>
        <begin position="230"/>
        <end position="249"/>
    </location>
</feature>
<feature type="transmembrane region" description="Helical" evidence="8">
    <location>
        <begin position="75"/>
        <end position="98"/>
    </location>
</feature>
<feature type="transmembrane region" description="Helical" evidence="8">
    <location>
        <begin position="131"/>
        <end position="153"/>
    </location>
</feature>
<evidence type="ECO:0000313" key="11">
    <source>
        <dbReference type="Proteomes" id="UP000530424"/>
    </source>
</evidence>
<comment type="caution">
    <text evidence="10">The sequence shown here is derived from an EMBL/GenBank/DDBJ whole genome shotgun (WGS) entry which is preliminary data.</text>
</comment>
<keyword evidence="4" id="KW-1003">Cell membrane</keyword>
<feature type="transmembrane region" description="Helical" evidence="8">
    <location>
        <begin position="296"/>
        <end position="319"/>
    </location>
</feature>
<feature type="transmembrane region" description="Helical" evidence="8">
    <location>
        <begin position="325"/>
        <end position="346"/>
    </location>
</feature>
<keyword evidence="7 8" id="KW-0472">Membrane</keyword>
<feature type="transmembrane region" description="Helical" evidence="8">
    <location>
        <begin position="192"/>
        <end position="210"/>
    </location>
</feature>
<keyword evidence="6 8" id="KW-1133">Transmembrane helix</keyword>
<accession>A0A853BZZ1</accession>
<protein>
    <submittedName>
        <fullName evidence="10">EmrB/QacA subfamily drug resistance transporter</fullName>
    </submittedName>
</protein>
<feature type="transmembrane region" description="Helical" evidence="8">
    <location>
        <begin position="426"/>
        <end position="448"/>
    </location>
</feature>
<dbReference type="GO" id="GO:0022857">
    <property type="term" value="F:transmembrane transporter activity"/>
    <property type="evidence" value="ECO:0007669"/>
    <property type="project" value="InterPro"/>
</dbReference>
<comment type="subcellular location">
    <subcellularLocation>
        <location evidence="1">Cell membrane</location>
        <topology evidence="1">Multi-pass membrane protein</topology>
    </subcellularLocation>
</comment>
<keyword evidence="11" id="KW-1185">Reference proteome</keyword>
<feature type="domain" description="Major facilitator superfamily (MFS) profile" evidence="9">
    <location>
        <begin position="40"/>
        <end position="507"/>
    </location>
</feature>
<dbReference type="Gene3D" id="1.20.1250.20">
    <property type="entry name" value="MFS general substrate transporter like domains"/>
    <property type="match status" value="1"/>
</dbReference>
<dbReference type="Gene3D" id="1.20.1720.10">
    <property type="entry name" value="Multidrug resistance protein D"/>
    <property type="match status" value="1"/>
</dbReference>
<evidence type="ECO:0000256" key="2">
    <source>
        <dbReference type="ARBA" id="ARBA00008537"/>
    </source>
</evidence>
<reference evidence="10 11" key="1">
    <citation type="submission" date="2020-07" db="EMBL/GenBank/DDBJ databases">
        <title>Sequencing the genomes of 1000 actinobacteria strains.</title>
        <authorList>
            <person name="Klenk H.-P."/>
        </authorList>
    </citation>
    <scope>NUCLEOTIDE SEQUENCE [LARGE SCALE GENOMIC DNA]</scope>
    <source>
        <strain evidence="10 11">DSM 103833</strain>
    </source>
</reference>
<gene>
    <name evidence="10" type="ORF">HNR19_000626</name>
</gene>
<evidence type="ECO:0000256" key="6">
    <source>
        <dbReference type="ARBA" id="ARBA00022989"/>
    </source>
</evidence>
<dbReference type="SUPFAM" id="SSF103473">
    <property type="entry name" value="MFS general substrate transporter"/>
    <property type="match status" value="1"/>
</dbReference>
<feature type="transmembrane region" description="Helical" evidence="8">
    <location>
        <begin position="105"/>
        <end position="125"/>
    </location>
</feature>
<proteinExistence type="inferred from homology"/>
<dbReference type="PRINTS" id="PR01036">
    <property type="entry name" value="TCRTETB"/>
</dbReference>
<feature type="transmembrane region" description="Helical" evidence="8">
    <location>
        <begin position="383"/>
        <end position="405"/>
    </location>
</feature>
<feature type="transmembrane region" description="Helical" evidence="8">
    <location>
        <begin position="39"/>
        <end position="63"/>
    </location>
</feature>
<evidence type="ECO:0000256" key="5">
    <source>
        <dbReference type="ARBA" id="ARBA00022692"/>
    </source>
</evidence>
<dbReference type="AlphaFoldDB" id="A0A853BZZ1"/>
<evidence type="ECO:0000256" key="8">
    <source>
        <dbReference type="SAM" id="Phobius"/>
    </source>
</evidence>
<dbReference type="PROSITE" id="PS50850">
    <property type="entry name" value="MFS"/>
    <property type="match status" value="1"/>
</dbReference>
<comment type="similarity">
    <text evidence="2">Belongs to the major facilitator superfamily. EmrB family.</text>
</comment>
<keyword evidence="5 8" id="KW-0812">Transmembrane</keyword>
<dbReference type="PANTHER" id="PTHR42718:SF9">
    <property type="entry name" value="MAJOR FACILITATOR SUPERFAMILY MULTIDRUG TRANSPORTER MFSC"/>
    <property type="match status" value="1"/>
</dbReference>
<feature type="transmembrane region" description="Helical" evidence="8">
    <location>
        <begin position="165"/>
        <end position="186"/>
    </location>
</feature>
<dbReference type="GO" id="GO:0005886">
    <property type="term" value="C:plasma membrane"/>
    <property type="evidence" value="ECO:0007669"/>
    <property type="project" value="UniProtKB-SubCell"/>
</dbReference>
<name>A0A853BZZ1_9ACTN</name>
<organism evidence="10 11">
    <name type="scientific">Nocardioides thalensis</name>
    <dbReference type="NCBI Taxonomy" id="1914755"/>
    <lineage>
        <taxon>Bacteria</taxon>
        <taxon>Bacillati</taxon>
        <taxon>Actinomycetota</taxon>
        <taxon>Actinomycetes</taxon>
        <taxon>Propionibacteriales</taxon>
        <taxon>Nocardioidaceae</taxon>
        <taxon>Nocardioides</taxon>
    </lineage>
</organism>
<sequence length="507" mass="52040">MGRSARRGPDALAVRRLMAGLTTPAPTAGAEAPRRAATVVALTVIAGTVMIPLDVTVVAVALARLSQETGAPLPVIQWVTTGYTLALAAVIPSAAWAIGRYGARAVFLTAVGLFTFASVLVAFSWDAGSMIAFRVLQGMGGGFVMPAAMTLALRTAAPDDRGRVMSLLGLPILVGPVFGPPLGGWLMDALSWRWIFLVNLPIGLLALALAARNLPRTAVDTTAGLDRRGLLLLPPAMVLLVLGTSLAEGDPLRPPVLAALLAGLLLLALFAAHALRVPHPLLRVRLLGQRLTGGGALVLLLFAGGYFSTLLLVPLYYQVARGESATAAGLLMMPQAVVAGITIQVSGRLVDRLPPLRVIGTGIALAVAGYVAFAVQLSAGASYWQLVPALMLGAGGAGASMLPTITTATRHLADPDIPSGSTMINVLNQLATSVTTAAVAVVLAGALASRLPGLATEGELGALQTLPAAERLAAAPAVADAIQVAFLLPIGMMVTSFVVAVVFLRRR</sequence>
<feature type="transmembrane region" description="Helical" evidence="8">
    <location>
        <begin position="255"/>
        <end position="275"/>
    </location>
</feature>
<dbReference type="InterPro" id="IPR020846">
    <property type="entry name" value="MFS_dom"/>
</dbReference>
<feature type="transmembrane region" description="Helical" evidence="8">
    <location>
        <begin position="358"/>
        <end position="377"/>
    </location>
</feature>
<dbReference type="InterPro" id="IPR011701">
    <property type="entry name" value="MFS"/>
</dbReference>
<keyword evidence="3" id="KW-0813">Transport</keyword>
<dbReference type="Pfam" id="PF07690">
    <property type="entry name" value="MFS_1"/>
    <property type="match status" value="1"/>
</dbReference>
<dbReference type="InterPro" id="IPR004638">
    <property type="entry name" value="EmrB-like"/>
</dbReference>
<dbReference type="RefSeq" id="WP_179666559.1">
    <property type="nucleotide sequence ID" value="NZ_JACCFP010000001.1"/>
</dbReference>
<evidence type="ECO:0000256" key="1">
    <source>
        <dbReference type="ARBA" id="ARBA00004651"/>
    </source>
</evidence>